<proteinExistence type="predicted"/>
<dbReference type="GO" id="GO:0046872">
    <property type="term" value="F:metal ion binding"/>
    <property type="evidence" value="ECO:0007669"/>
    <property type="project" value="UniProtKB-KW"/>
</dbReference>
<evidence type="ECO:0000256" key="6">
    <source>
        <dbReference type="ARBA" id="ARBA00022833"/>
    </source>
</evidence>
<dbReference type="Gene3D" id="2.70.70.10">
    <property type="entry name" value="Glucose Permease (Domain IIA)"/>
    <property type="match status" value="1"/>
</dbReference>
<comment type="cofactor">
    <cofactor evidence="1">
        <name>Zn(2+)</name>
        <dbReference type="ChEBI" id="CHEBI:29105"/>
    </cofactor>
</comment>
<feature type="signal peptide" evidence="8">
    <location>
        <begin position="1"/>
        <end position="28"/>
    </location>
</feature>
<evidence type="ECO:0000256" key="5">
    <source>
        <dbReference type="ARBA" id="ARBA00022801"/>
    </source>
</evidence>
<dbReference type="SUPFAM" id="SSF51261">
    <property type="entry name" value="Duplicated hybrid motif"/>
    <property type="match status" value="1"/>
</dbReference>
<comment type="subcellular location">
    <subcellularLocation>
        <location evidence="2">Cell envelope</location>
    </subcellularLocation>
</comment>
<evidence type="ECO:0000256" key="2">
    <source>
        <dbReference type="ARBA" id="ARBA00004196"/>
    </source>
</evidence>
<dbReference type="CDD" id="cd12797">
    <property type="entry name" value="M23_peptidase"/>
    <property type="match status" value="1"/>
</dbReference>
<keyword evidence="3" id="KW-0645">Protease</keyword>
<feature type="domain" description="M23ase beta-sheet core" evidence="9">
    <location>
        <begin position="289"/>
        <end position="385"/>
    </location>
</feature>
<dbReference type="PANTHER" id="PTHR21666">
    <property type="entry name" value="PEPTIDASE-RELATED"/>
    <property type="match status" value="1"/>
</dbReference>
<keyword evidence="5 11" id="KW-0378">Hydrolase</keyword>
<dbReference type="GO" id="GO:0004222">
    <property type="term" value="F:metalloendopeptidase activity"/>
    <property type="evidence" value="ECO:0007669"/>
    <property type="project" value="TreeGrafter"/>
</dbReference>
<sequence length="428" mass="46550">MHRTGRLLVSAAGASLAAALLVTGVSGAEGEAVHEAGPVVLPLALPAPSPVPAQPAAPQTPERPGTVLTVRGGDSLWSLLRRADVPAATITALARLPEAAPLKRLRPGERLELGLRDGELERLRYALDEARTLVVGRAADGALSAQVTEVPLEIRLARAQGTVRSSLYEAALAAGLSERLTLRLAEIFGWDIDFALDIREGDRFAVIYEQVYRDGGYLRDGDIVAAEFVNRGERFRAVRYTTPDGRTDYYDPAGRSLRKAFLRAPVDFRRITSRFQAERYHPVLGVRRPHRGVDYAAAIGTPIRATGDGRVEFAGWKGGYGKTVILRHGATYTTLYAHMSRIARGIRAGRRVRQGQVIGYVGRTGLATGPHLHYEFRVNGVHRNPLTVPLPQAEPLPAALRADFERVAAPLLAQLDLLERFAVALAER</sequence>
<gene>
    <name evidence="11" type="ORF">EDC57_2389</name>
</gene>
<dbReference type="Pfam" id="PF19425">
    <property type="entry name" value="Csd3_N2"/>
    <property type="match status" value="1"/>
</dbReference>
<keyword evidence="12" id="KW-1185">Reference proteome</keyword>
<name>A0A3N1XXR7_9GAMM</name>
<dbReference type="RefSeq" id="WP_123402113.1">
    <property type="nucleotide sequence ID" value="NZ_RJVI01000003.1"/>
</dbReference>
<dbReference type="Proteomes" id="UP000276634">
    <property type="component" value="Unassembled WGS sequence"/>
</dbReference>
<evidence type="ECO:0000259" key="9">
    <source>
        <dbReference type="Pfam" id="PF01551"/>
    </source>
</evidence>
<keyword evidence="7" id="KW-0482">Metalloprotease</keyword>
<evidence type="ECO:0000313" key="12">
    <source>
        <dbReference type="Proteomes" id="UP000276634"/>
    </source>
</evidence>
<dbReference type="GO" id="GO:0006508">
    <property type="term" value="P:proteolysis"/>
    <property type="evidence" value="ECO:0007669"/>
    <property type="project" value="UniProtKB-KW"/>
</dbReference>
<keyword evidence="4" id="KW-0479">Metal-binding</keyword>
<evidence type="ECO:0000256" key="7">
    <source>
        <dbReference type="ARBA" id="ARBA00023049"/>
    </source>
</evidence>
<keyword evidence="6" id="KW-0862">Zinc</keyword>
<organism evidence="11 12">
    <name type="scientific">Inmirania thermothiophila</name>
    <dbReference type="NCBI Taxonomy" id="1750597"/>
    <lineage>
        <taxon>Bacteria</taxon>
        <taxon>Pseudomonadati</taxon>
        <taxon>Pseudomonadota</taxon>
        <taxon>Gammaproteobacteria</taxon>
        <taxon>Chromatiales</taxon>
        <taxon>Ectothiorhodospiraceae</taxon>
        <taxon>Inmirania</taxon>
    </lineage>
</organism>
<dbReference type="PANTHER" id="PTHR21666:SF288">
    <property type="entry name" value="CELL DIVISION PROTEIN YTFB"/>
    <property type="match status" value="1"/>
</dbReference>
<evidence type="ECO:0000256" key="4">
    <source>
        <dbReference type="ARBA" id="ARBA00022723"/>
    </source>
</evidence>
<dbReference type="InterPro" id="IPR045834">
    <property type="entry name" value="Csd3_N2"/>
</dbReference>
<evidence type="ECO:0000256" key="8">
    <source>
        <dbReference type="SAM" id="SignalP"/>
    </source>
</evidence>
<evidence type="ECO:0000259" key="10">
    <source>
        <dbReference type="Pfam" id="PF19425"/>
    </source>
</evidence>
<dbReference type="GO" id="GO:0030313">
    <property type="term" value="C:cell envelope"/>
    <property type="evidence" value="ECO:0007669"/>
    <property type="project" value="UniProtKB-SubCell"/>
</dbReference>
<comment type="caution">
    <text evidence="11">The sequence shown here is derived from an EMBL/GenBank/DDBJ whole genome shotgun (WGS) entry which is preliminary data.</text>
</comment>
<feature type="chain" id="PRO_5017942773" evidence="8">
    <location>
        <begin position="29"/>
        <end position="428"/>
    </location>
</feature>
<protein>
    <submittedName>
        <fullName evidence="11">Murein DD-endopeptidase MepM/ murein hydrolase activator NlpD</fullName>
    </submittedName>
</protein>
<keyword evidence="8" id="KW-0732">Signal</keyword>
<reference evidence="11 12" key="1">
    <citation type="submission" date="2018-11" db="EMBL/GenBank/DDBJ databases">
        <title>Genomic Encyclopedia of Type Strains, Phase IV (KMG-IV): sequencing the most valuable type-strain genomes for metagenomic binning, comparative biology and taxonomic classification.</title>
        <authorList>
            <person name="Goeker M."/>
        </authorList>
    </citation>
    <scope>NUCLEOTIDE SEQUENCE [LARGE SCALE GENOMIC DNA]</scope>
    <source>
        <strain evidence="11 12">DSM 100275</strain>
    </source>
</reference>
<feature type="domain" description="Csd3-like second N-terminal" evidence="10">
    <location>
        <begin position="158"/>
        <end position="275"/>
    </location>
</feature>
<evidence type="ECO:0000313" key="11">
    <source>
        <dbReference type="EMBL" id="ROR29717.1"/>
    </source>
</evidence>
<accession>A0A3N1XXR7</accession>
<dbReference type="Gene3D" id="3.10.450.350">
    <property type="match status" value="2"/>
</dbReference>
<dbReference type="Pfam" id="PF01551">
    <property type="entry name" value="Peptidase_M23"/>
    <property type="match status" value="1"/>
</dbReference>
<dbReference type="InterPro" id="IPR016047">
    <property type="entry name" value="M23ase_b-sheet_dom"/>
</dbReference>
<dbReference type="AlphaFoldDB" id="A0A3N1XXR7"/>
<dbReference type="FunFam" id="2.70.70.10:FF:000002">
    <property type="entry name" value="Murein DD-endopeptidase MepM"/>
    <property type="match status" value="1"/>
</dbReference>
<dbReference type="OrthoDB" id="9805070at2"/>
<dbReference type="InterPro" id="IPR050570">
    <property type="entry name" value="Cell_wall_metabolism_enzyme"/>
</dbReference>
<dbReference type="InterPro" id="IPR011055">
    <property type="entry name" value="Dup_hybrid_motif"/>
</dbReference>
<evidence type="ECO:0000256" key="3">
    <source>
        <dbReference type="ARBA" id="ARBA00022670"/>
    </source>
</evidence>
<dbReference type="EMBL" id="RJVI01000003">
    <property type="protein sequence ID" value="ROR29717.1"/>
    <property type="molecule type" value="Genomic_DNA"/>
</dbReference>
<evidence type="ECO:0000256" key="1">
    <source>
        <dbReference type="ARBA" id="ARBA00001947"/>
    </source>
</evidence>